<gene>
    <name evidence="1" type="ORF">EZS28_039382</name>
</gene>
<evidence type="ECO:0000313" key="2">
    <source>
        <dbReference type="Proteomes" id="UP000324800"/>
    </source>
</evidence>
<organism evidence="1 2">
    <name type="scientific">Streblomastix strix</name>
    <dbReference type="NCBI Taxonomy" id="222440"/>
    <lineage>
        <taxon>Eukaryota</taxon>
        <taxon>Metamonada</taxon>
        <taxon>Preaxostyla</taxon>
        <taxon>Oxymonadida</taxon>
        <taxon>Streblomastigidae</taxon>
        <taxon>Streblomastix</taxon>
    </lineage>
</organism>
<feature type="non-terminal residue" evidence="1">
    <location>
        <position position="114"/>
    </location>
</feature>
<dbReference type="EMBL" id="SNRW01020856">
    <property type="protein sequence ID" value="KAA6365091.1"/>
    <property type="molecule type" value="Genomic_DNA"/>
</dbReference>
<dbReference type="AlphaFoldDB" id="A0A5J4U509"/>
<accession>A0A5J4U509</accession>
<sequence>MLAESRNSRTAAVPSVPSDVQGVEHWRSGAGSQCLEGLDGAEGVLENVFVPAFDTGASHEGLVWLMCCDMCMGAYDNAQIIRTYGTSEVLCVLADRSVISVPEQSVACRKLNEQ</sequence>
<proteinExistence type="predicted"/>
<reference evidence="1 2" key="1">
    <citation type="submission" date="2019-03" db="EMBL/GenBank/DDBJ databases">
        <title>Single cell metagenomics reveals metabolic interactions within the superorganism composed of flagellate Streblomastix strix and complex community of Bacteroidetes bacteria on its surface.</title>
        <authorList>
            <person name="Treitli S.C."/>
            <person name="Kolisko M."/>
            <person name="Husnik F."/>
            <person name="Keeling P."/>
            <person name="Hampl V."/>
        </authorList>
    </citation>
    <scope>NUCLEOTIDE SEQUENCE [LARGE SCALE GENOMIC DNA]</scope>
    <source>
        <strain evidence="1">ST1C</strain>
    </source>
</reference>
<protein>
    <submittedName>
        <fullName evidence="1">Uncharacterized protein</fullName>
    </submittedName>
</protein>
<evidence type="ECO:0000313" key="1">
    <source>
        <dbReference type="EMBL" id="KAA6365091.1"/>
    </source>
</evidence>
<name>A0A5J4U509_9EUKA</name>
<comment type="caution">
    <text evidence="1">The sequence shown here is derived from an EMBL/GenBank/DDBJ whole genome shotgun (WGS) entry which is preliminary data.</text>
</comment>
<dbReference type="Proteomes" id="UP000324800">
    <property type="component" value="Unassembled WGS sequence"/>
</dbReference>